<organism evidence="3 4">
    <name type="scientific">Nocardioides acrostichi</name>
    <dbReference type="NCBI Taxonomy" id="2784339"/>
    <lineage>
        <taxon>Bacteria</taxon>
        <taxon>Bacillati</taxon>
        <taxon>Actinomycetota</taxon>
        <taxon>Actinomycetes</taxon>
        <taxon>Propionibacteriales</taxon>
        <taxon>Nocardioidaceae</taxon>
        <taxon>Nocardioides</taxon>
    </lineage>
</organism>
<dbReference type="Pfam" id="PF18859">
    <property type="entry name" value="acVLRF1"/>
    <property type="match status" value="1"/>
</dbReference>
<feature type="domain" description="Actinobacteria/chloroflexi VLRF1 release factor" evidence="2">
    <location>
        <begin position="79"/>
        <end position="204"/>
    </location>
</feature>
<evidence type="ECO:0000256" key="1">
    <source>
        <dbReference type="SAM" id="MobiDB-lite"/>
    </source>
</evidence>
<dbReference type="RefSeq" id="WP_194503288.1">
    <property type="nucleotide sequence ID" value="NZ_JADIVZ010000004.1"/>
</dbReference>
<protein>
    <recommendedName>
        <fullName evidence="2">Actinobacteria/chloroflexi VLRF1 release factor domain-containing protein</fullName>
    </recommendedName>
</protein>
<dbReference type="EMBL" id="JADIVZ010000004">
    <property type="protein sequence ID" value="MBF4162020.1"/>
    <property type="molecule type" value="Genomic_DNA"/>
</dbReference>
<accession>A0A930Y670</accession>
<dbReference type="Gene3D" id="3.30.420.60">
    <property type="entry name" value="eRF1 domain 2"/>
    <property type="match status" value="1"/>
</dbReference>
<sequence length="217" mass="23235">MPENTAESVLVPPARVERWVQNFQGRHGTTALTTRDGSLAGSASDGSTFTAAAPFGGRYLGLAEPAAFAAHARDAAPGQWGVLLVRKGGYGVARMSRARATATKVGSRHVQGRTKAGGQSQQRFARRRANQARVAYEAAAEHAVRLLGDLRGPLVTGGDKQAVAEVLEHPRLRHLEPVERWLAVAEPRRDVLLAAIESAQCVEISVHNSANEPWPGR</sequence>
<evidence type="ECO:0000313" key="4">
    <source>
        <dbReference type="Proteomes" id="UP000656804"/>
    </source>
</evidence>
<comment type="caution">
    <text evidence="3">The sequence shown here is derived from an EMBL/GenBank/DDBJ whole genome shotgun (WGS) entry which is preliminary data.</text>
</comment>
<dbReference type="InterPro" id="IPR040783">
    <property type="entry name" value="VLRF1"/>
</dbReference>
<dbReference type="SUPFAM" id="SSF53137">
    <property type="entry name" value="Translational machinery components"/>
    <property type="match status" value="1"/>
</dbReference>
<dbReference type="InterPro" id="IPR042226">
    <property type="entry name" value="eFR1_2_sf"/>
</dbReference>
<name>A0A930Y670_9ACTN</name>
<dbReference type="Proteomes" id="UP000656804">
    <property type="component" value="Unassembled WGS sequence"/>
</dbReference>
<evidence type="ECO:0000313" key="3">
    <source>
        <dbReference type="EMBL" id="MBF4162020.1"/>
    </source>
</evidence>
<evidence type="ECO:0000259" key="2">
    <source>
        <dbReference type="Pfam" id="PF18859"/>
    </source>
</evidence>
<dbReference type="AlphaFoldDB" id="A0A930Y670"/>
<keyword evidence="4" id="KW-1185">Reference proteome</keyword>
<dbReference type="NCBIfam" id="NF041024">
    <property type="entry name" value="acVLRF1_NCBI"/>
    <property type="match status" value="1"/>
</dbReference>
<reference evidence="3" key="1">
    <citation type="submission" date="2020-11" db="EMBL/GenBank/DDBJ databases">
        <title>Nocardioides sp. CBS4Y-1, whole genome shotgun sequence.</title>
        <authorList>
            <person name="Tuo L."/>
        </authorList>
    </citation>
    <scope>NUCLEOTIDE SEQUENCE</scope>
    <source>
        <strain evidence="3">CBS4Y-1</strain>
    </source>
</reference>
<gene>
    <name evidence="3" type="ORF">ISG29_09980</name>
</gene>
<feature type="region of interest" description="Disordered" evidence="1">
    <location>
        <begin position="101"/>
        <end position="123"/>
    </location>
</feature>
<proteinExistence type="predicted"/>